<dbReference type="PANTHER" id="PTHR33463:SF187">
    <property type="entry name" value="AND NB-ARC DOMAIN DISEASE RESISTANCE PROTEIN, PUTATIVE-RELATED"/>
    <property type="match status" value="1"/>
</dbReference>
<dbReference type="GO" id="GO:0043531">
    <property type="term" value="F:ADP binding"/>
    <property type="evidence" value="ECO:0007669"/>
    <property type="project" value="InterPro"/>
</dbReference>
<dbReference type="InParanoid" id="A0A2K2C9F1"/>
<evidence type="ECO:0000256" key="1">
    <source>
        <dbReference type="ARBA" id="ARBA00022741"/>
    </source>
</evidence>
<protein>
    <recommendedName>
        <fullName evidence="5">NB-ARC domain-containing protein</fullName>
    </recommendedName>
</protein>
<dbReference type="STRING" id="3694.A0A2K2C9F1"/>
<organism evidence="6 7">
    <name type="scientific">Populus trichocarpa</name>
    <name type="common">Western balsam poplar</name>
    <name type="synonym">Populus balsamifera subsp. trichocarpa</name>
    <dbReference type="NCBI Taxonomy" id="3694"/>
    <lineage>
        <taxon>Eukaryota</taxon>
        <taxon>Viridiplantae</taxon>
        <taxon>Streptophyta</taxon>
        <taxon>Embryophyta</taxon>
        <taxon>Tracheophyta</taxon>
        <taxon>Spermatophyta</taxon>
        <taxon>Magnoliopsida</taxon>
        <taxon>eudicotyledons</taxon>
        <taxon>Gunneridae</taxon>
        <taxon>Pentapetalae</taxon>
        <taxon>rosids</taxon>
        <taxon>fabids</taxon>
        <taxon>Malpighiales</taxon>
        <taxon>Salicaceae</taxon>
        <taxon>Saliceae</taxon>
        <taxon>Populus</taxon>
    </lineage>
</organism>
<dbReference type="SUPFAM" id="SSF52540">
    <property type="entry name" value="P-loop containing nucleoside triphosphate hydrolases"/>
    <property type="match status" value="1"/>
</dbReference>
<feature type="domain" description="NB-ARC" evidence="5">
    <location>
        <begin position="50"/>
        <end position="146"/>
    </location>
</feature>
<evidence type="ECO:0000313" key="6">
    <source>
        <dbReference type="EMBL" id="PNT58644.1"/>
    </source>
</evidence>
<keyword evidence="1" id="KW-0547">Nucleotide-binding</keyword>
<gene>
    <name evidence="6" type="ORF">POPTR_001G363700</name>
</gene>
<evidence type="ECO:0000256" key="3">
    <source>
        <dbReference type="ARBA" id="ARBA00022840"/>
    </source>
</evidence>
<keyword evidence="3" id="KW-0067">ATP-binding</keyword>
<feature type="compositionally biased region" description="Gly residues" evidence="4">
    <location>
        <begin position="8"/>
        <end position="19"/>
    </location>
</feature>
<keyword evidence="2" id="KW-0611">Plant defense</keyword>
<feature type="compositionally biased region" description="Polar residues" evidence="4">
    <location>
        <begin position="20"/>
        <end position="42"/>
    </location>
</feature>
<dbReference type="Gene3D" id="3.40.50.300">
    <property type="entry name" value="P-loop containing nucleotide triphosphate hydrolases"/>
    <property type="match status" value="1"/>
</dbReference>
<dbReference type="PANTHER" id="PTHR33463">
    <property type="entry name" value="NB-ARC DOMAIN-CONTAINING PROTEIN-RELATED"/>
    <property type="match status" value="1"/>
</dbReference>
<dbReference type="GO" id="GO:0006952">
    <property type="term" value="P:defense response"/>
    <property type="evidence" value="ECO:0007669"/>
    <property type="project" value="UniProtKB-KW"/>
</dbReference>
<name>A0A2K2C9F1_POPTR</name>
<dbReference type="Gene3D" id="1.10.8.430">
    <property type="entry name" value="Helical domain of apoptotic protease-activating factors"/>
    <property type="match status" value="1"/>
</dbReference>
<evidence type="ECO:0000256" key="4">
    <source>
        <dbReference type="SAM" id="MobiDB-lite"/>
    </source>
</evidence>
<reference evidence="6 7" key="1">
    <citation type="journal article" date="2006" name="Science">
        <title>The genome of black cottonwood, Populus trichocarpa (Torr. &amp; Gray).</title>
        <authorList>
            <person name="Tuskan G.A."/>
            <person name="Difazio S."/>
            <person name="Jansson S."/>
            <person name="Bohlmann J."/>
            <person name="Grigoriev I."/>
            <person name="Hellsten U."/>
            <person name="Putnam N."/>
            <person name="Ralph S."/>
            <person name="Rombauts S."/>
            <person name="Salamov A."/>
            <person name="Schein J."/>
            <person name="Sterck L."/>
            <person name="Aerts A."/>
            <person name="Bhalerao R.R."/>
            <person name="Bhalerao R.P."/>
            <person name="Blaudez D."/>
            <person name="Boerjan W."/>
            <person name="Brun A."/>
            <person name="Brunner A."/>
            <person name="Busov V."/>
            <person name="Campbell M."/>
            <person name="Carlson J."/>
            <person name="Chalot M."/>
            <person name="Chapman J."/>
            <person name="Chen G.L."/>
            <person name="Cooper D."/>
            <person name="Coutinho P.M."/>
            <person name="Couturier J."/>
            <person name="Covert S."/>
            <person name="Cronk Q."/>
            <person name="Cunningham R."/>
            <person name="Davis J."/>
            <person name="Degroeve S."/>
            <person name="Dejardin A."/>
            <person name="Depamphilis C."/>
            <person name="Detter J."/>
            <person name="Dirks B."/>
            <person name="Dubchak I."/>
            <person name="Duplessis S."/>
            <person name="Ehlting J."/>
            <person name="Ellis B."/>
            <person name="Gendler K."/>
            <person name="Goodstein D."/>
            <person name="Gribskov M."/>
            <person name="Grimwood J."/>
            <person name="Groover A."/>
            <person name="Gunter L."/>
            <person name="Hamberger B."/>
            <person name="Heinze B."/>
            <person name="Helariutta Y."/>
            <person name="Henrissat B."/>
            <person name="Holligan D."/>
            <person name="Holt R."/>
            <person name="Huang W."/>
            <person name="Islam-Faridi N."/>
            <person name="Jones S."/>
            <person name="Jones-Rhoades M."/>
            <person name="Jorgensen R."/>
            <person name="Joshi C."/>
            <person name="Kangasjarvi J."/>
            <person name="Karlsson J."/>
            <person name="Kelleher C."/>
            <person name="Kirkpatrick R."/>
            <person name="Kirst M."/>
            <person name="Kohler A."/>
            <person name="Kalluri U."/>
            <person name="Larimer F."/>
            <person name="Leebens-Mack J."/>
            <person name="Leple J.C."/>
            <person name="Locascio P."/>
            <person name="Lou Y."/>
            <person name="Lucas S."/>
            <person name="Martin F."/>
            <person name="Montanini B."/>
            <person name="Napoli C."/>
            <person name="Nelson D.R."/>
            <person name="Nelson C."/>
            <person name="Nieminen K."/>
            <person name="Nilsson O."/>
            <person name="Pereda V."/>
            <person name="Peter G."/>
            <person name="Philippe R."/>
            <person name="Pilate G."/>
            <person name="Poliakov A."/>
            <person name="Razumovskaya J."/>
            <person name="Richardson P."/>
            <person name="Rinaldi C."/>
            <person name="Ritland K."/>
            <person name="Rouze P."/>
            <person name="Ryaboy D."/>
            <person name="Schmutz J."/>
            <person name="Schrader J."/>
            <person name="Segerman B."/>
            <person name="Shin H."/>
            <person name="Siddiqui A."/>
            <person name="Sterky F."/>
            <person name="Terry A."/>
            <person name="Tsai C.J."/>
            <person name="Uberbacher E."/>
            <person name="Unneberg P."/>
            <person name="Vahala J."/>
            <person name="Wall K."/>
            <person name="Wessler S."/>
            <person name="Yang G."/>
            <person name="Yin T."/>
            <person name="Douglas C."/>
            <person name="Marra M."/>
            <person name="Sandberg G."/>
            <person name="Van de Peer Y."/>
            <person name="Rokhsar D."/>
        </authorList>
    </citation>
    <scope>NUCLEOTIDE SEQUENCE [LARGE SCALE GENOMIC DNA]</scope>
    <source>
        <strain evidence="7">cv. Nisqually</strain>
    </source>
</reference>
<evidence type="ECO:0000313" key="7">
    <source>
        <dbReference type="Proteomes" id="UP000006729"/>
    </source>
</evidence>
<evidence type="ECO:0000259" key="5">
    <source>
        <dbReference type="Pfam" id="PF00931"/>
    </source>
</evidence>
<accession>A0A2K2C9F1</accession>
<dbReference type="Pfam" id="PF00931">
    <property type="entry name" value="NB-ARC"/>
    <property type="match status" value="1"/>
</dbReference>
<dbReference type="AlphaFoldDB" id="A0A2K2C9F1"/>
<dbReference type="InterPro" id="IPR027417">
    <property type="entry name" value="P-loop_NTPase"/>
</dbReference>
<feature type="region of interest" description="Disordered" evidence="4">
    <location>
        <begin position="1"/>
        <end position="42"/>
    </location>
</feature>
<keyword evidence="7" id="KW-1185">Reference proteome</keyword>
<evidence type="ECO:0000256" key="2">
    <source>
        <dbReference type="ARBA" id="ARBA00022821"/>
    </source>
</evidence>
<dbReference type="InterPro" id="IPR002182">
    <property type="entry name" value="NB-ARC"/>
</dbReference>
<dbReference type="GO" id="GO:0005524">
    <property type="term" value="F:ATP binding"/>
    <property type="evidence" value="ECO:0007669"/>
    <property type="project" value="UniProtKB-KW"/>
</dbReference>
<proteinExistence type="predicted"/>
<sequence>MEDDIENGTGGVVQPGGGANSSRGLTGNTNETPGDPLPTSSKKLVGRAFEQNTKMTWSWLMDDAVSTIGIYRMGRVDKTTMLQHTYNELLKRQDFSHCVFWVTMSPDFSIKRLQTLIAKCLGLDLSSEDEELRRAVKLVCQQMDSKHKIKVKPLTEIELGHDRALSLEVERIAVVIARECAGLPLGIITMAGTIRAVVDICEWKNALEELEESKVRKDYLEPDVFHRLRFSYNHLVIQQCNNVSCIVYYSRKTLRSLERICVTT</sequence>
<dbReference type="InterPro" id="IPR050905">
    <property type="entry name" value="Plant_NBS-LRR"/>
</dbReference>
<dbReference type="EMBL" id="CM009290">
    <property type="protein sequence ID" value="PNT58644.1"/>
    <property type="molecule type" value="Genomic_DNA"/>
</dbReference>
<dbReference type="Proteomes" id="UP000006729">
    <property type="component" value="Chromosome 1"/>
</dbReference>
<dbReference type="InterPro" id="IPR042197">
    <property type="entry name" value="Apaf_helical"/>
</dbReference>